<feature type="transmembrane region" description="Helical" evidence="9">
    <location>
        <begin position="419"/>
        <end position="442"/>
    </location>
</feature>
<accession>A0A2P6V5M1</accession>
<evidence type="ECO:0000259" key="10">
    <source>
        <dbReference type="Pfam" id="PF01490"/>
    </source>
</evidence>
<keyword evidence="7 9" id="KW-0472">Membrane</keyword>
<feature type="region of interest" description="Disordered" evidence="8">
    <location>
        <begin position="1"/>
        <end position="39"/>
    </location>
</feature>
<dbReference type="STRING" id="554055.A0A2P6V5M1"/>
<evidence type="ECO:0000256" key="7">
    <source>
        <dbReference type="ARBA" id="ARBA00023136"/>
    </source>
</evidence>
<keyword evidence="5" id="KW-0029">Amino-acid transport</keyword>
<dbReference type="Proteomes" id="UP000239649">
    <property type="component" value="Unassembled WGS sequence"/>
</dbReference>
<reference evidence="11 12" key="1">
    <citation type="journal article" date="2018" name="Plant J.">
        <title>Genome sequences of Chlorella sorokiniana UTEX 1602 and Micractinium conductrix SAG 241.80: implications to maltose excretion by a green alga.</title>
        <authorList>
            <person name="Arriola M.B."/>
            <person name="Velmurugan N."/>
            <person name="Zhang Y."/>
            <person name="Plunkett M.H."/>
            <person name="Hondzo H."/>
            <person name="Barney B.M."/>
        </authorList>
    </citation>
    <scope>NUCLEOTIDE SEQUENCE [LARGE SCALE GENOMIC DNA]</scope>
    <source>
        <strain evidence="11 12">SAG 241.80</strain>
    </source>
</reference>
<feature type="transmembrane region" description="Helical" evidence="9">
    <location>
        <begin position="393"/>
        <end position="413"/>
    </location>
</feature>
<dbReference type="GO" id="GO:0016020">
    <property type="term" value="C:membrane"/>
    <property type="evidence" value="ECO:0007669"/>
    <property type="project" value="UniProtKB-SubCell"/>
</dbReference>
<evidence type="ECO:0000256" key="3">
    <source>
        <dbReference type="ARBA" id="ARBA00022448"/>
    </source>
</evidence>
<evidence type="ECO:0000313" key="11">
    <source>
        <dbReference type="EMBL" id="PSC69367.1"/>
    </source>
</evidence>
<feature type="transmembrane region" description="Helical" evidence="9">
    <location>
        <begin position="343"/>
        <end position="372"/>
    </location>
</feature>
<keyword evidence="6 9" id="KW-1133">Transmembrane helix</keyword>
<feature type="transmembrane region" description="Helical" evidence="9">
    <location>
        <begin position="56"/>
        <end position="75"/>
    </location>
</feature>
<dbReference type="Pfam" id="PF01490">
    <property type="entry name" value="Aa_trans"/>
    <property type="match status" value="1"/>
</dbReference>
<evidence type="ECO:0000313" key="12">
    <source>
        <dbReference type="Proteomes" id="UP000239649"/>
    </source>
</evidence>
<feature type="compositionally biased region" description="Polar residues" evidence="8">
    <location>
        <begin position="1"/>
        <end position="10"/>
    </location>
</feature>
<proteinExistence type="inferred from homology"/>
<feature type="transmembrane region" description="Helical" evidence="9">
    <location>
        <begin position="87"/>
        <end position="106"/>
    </location>
</feature>
<sequence length="488" mass="51393">MASIRVTTTTAEDKGPGRGGGGEGLRQPLLHEAPPPATAASDVPVVTEARLQRRSLLAAGTHLSKTILGVAILALPRVFSLLGLGTATIWLVFVAGLTYLSISFLAKATARDVVREQLGVAAQAVLDLAVIVNGFGMMVIMLVVAGDILVGTPSDDSGSNAFADGLSKRGGKGGSEGGLLAPECGDRATVLGVVTVLLLAPLVSGTRARTTTGASALGVVAILLWAGITLLLFLVALSNGQLHTMHWWPHSSTFTSKGFESAVQMVGILPIFTVAFLCQTSLGHTMRDLQYVAESEVDRMAVVALSLCSAAFLLISVCSYGLFGAKELHPDILSNFTVQALEAFVWTRLAQACFLLVRLAFLVSLLASFPLMMFPFRDSLWKLLFRQPLQGPGLWLVTYLALGGAYWAAAYLTSIWEPLILIGSTAGILIAFVFPGLLAASLEQDLLTEGASTRRTRGIMGSLLMLVGLVIGVAGLARVAFYKDPIAD</sequence>
<dbReference type="EMBL" id="LHPF02000027">
    <property type="protein sequence ID" value="PSC69367.1"/>
    <property type="molecule type" value="Genomic_DNA"/>
</dbReference>
<feature type="transmembrane region" description="Helical" evidence="9">
    <location>
        <begin position="300"/>
        <end position="323"/>
    </location>
</feature>
<evidence type="ECO:0000256" key="6">
    <source>
        <dbReference type="ARBA" id="ARBA00022989"/>
    </source>
</evidence>
<evidence type="ECO:0000256" key="2">
    <source>
        <dbReference type="ARBA" id="ARBA00008066"/>
    </source>
</evidence>
<dbReference type="GO" id="GO:0015179">
    <property type="term" value="F:L-amino acid transmembrane transporter activity"/>
    <property type="evidence" value="ECO:0007669"/>
    <property type="project" value="TreeGrafter"/>
</dbReference>
<feature type="domain" description="Amino acid transporter transmembrane" evidence="10">
    <location>
        <begin position="55"/>
        <end position="448"/>
    </location>
</feature>
<comment type="caution">
    <text evidence="11">The sequence shown here is derived from an EMBL/GenBank/DDBJ whole genome shotgun (WGS) entry which is preliminary data.</text>
</comment>
<keyword evidence="12" id="KW-1185">Reference proteome</keyword>
<evidence type="ECO:0000256" key="4">
    <source>
        <dbReference type="ARBA" id="ARBA00022692"/>
    </source>
</evidence>
<dbReference type="InterPro" id="IPR013057">
    <property type="entry name" value="AA_transpt_TM"/>
</dbReference>
<comment type="subcellular location">
    <subcellularLocation>
        <location evidence="1">Membrane</location>
        <topology evidence="1">Multi-pass membrane protein</topology>
    </subcellularLocation>
</comment>
<feature type="transmembrane region" description="Helical" evidence="9">
    <location>
        <begin position="258"/>
        <end position="279"/>
    </location>
</feature>
<gene>
    <name evidence="11" type="ORF">C2E20_7164</name>
</gene>
<evidence type="ECO:0000256" key="1">
    <source>
        <dbReference type="ARBA" id="ARBA00004141"/>
    </source>
</evidence>
<name>A0A2P6V5M1_9CHLO</name>
<feature type="transmembrane region" description="Helical" evidence="9">
    <location>
        <begin position="463"/>
        <end position="482"/>
    </location>
</feature>
<dbReference type="PANTHER" id="PTHR22950">
    <property type="entry name" value="AMINO ACID TRANSPORTER"/>
    <property type="match status" value="1"/>
</dbReference>
<evidence type="ECO:0000256" key="9">
    <source>
        <dbReference type="SAM" id="Phobius"/>
    </source>
</evidence>
<protein>
    <submittedName>
        <fullName evidence="11">Sodium-coupled neutral amino acid transporter 6</fullName>
    </submittedName>
</protein>
<dbReference type="AlphaFoldDB" id="A0A2P6V5M1"/>
<evidence type="ECO:0000256" key="5">
    <source>
        <dbReference type="ARBA" id="ARBA00022970"/>
    </source>
</evidence>
<comment type="similarity">
    <text evidence="2">Belongs to the amino acid/polyamine transporter 2 family.</text>
</comment>
<dbReference type="OrthoDB" id="28208at2759"/>
<dbReference type="PANTHER" id="PTHR22950:SF458">
    <property type="entry name" value="SODIUM-COUPLED NEUTRAL AMINO ACID TRANSPORTER 11-RELATED"/>
    <property type="match status" value="1"/>
</dbReference>
<evidence type="ECO:0000256" key="8">
    <source>
        <dbReference type="SAM" id="MobiDB-lite"/>
    </source>
</evidence>
<feature type="transmembrane region" description="Helical" evidence="9">
    <location>
        <begin position="118"/>
        <end position="145"/>
    </location>
</feature>
<feature type="transmembrane region" description="Helical" evidence="9">
    <location>
        <begin position="216"/>
        <end position="238"/>
    </location>
</feature>
<keyword evidence="4 9" id="KW-0812">Transmembrane</keyword>
<feature type="transmembrane region" description="Helical" evidence="9">
    <location>
        <begin position="188"/>
        <end position="204"/>
    </location>
</feature>
<keyword evidence="3" id="KW-0813">Transport</keyword>
<organism evidence="11 12">
    <name type="scientific">Micractinium conductrix</name>
    <dbReference type="NCBI Taxonomy" id="554055"/>
    <lineage>
        <taxon>Eukaryota</taxon>
        <taxon>Viridiplantae</taxon>
        <taxon>Chlorophyta</taxon>
        <taxon>core chlorophytes</taxon>
        <taxon>Trebouxiophyceae</taxon>
        <taxon>Chlorellales</taxon>
        <taxon>Chlorellaceae</taxon>
        <taxon>Chlorella clade</taxon>
        <taxon>Micractinium</taxon>
    </lineage>
</organism>